<name>A0A0V0H4K1_SOLCH</name>
<sequence length="68" mass="7713">MCCTHPTPPIIFYFHGPKGLLFLLFALQQFLKNPVFVTGNKVPSTHRAEKTSSTTMDFEYTYMIIGAN</sequence>
<reference evidence="1" key="1">
    <citation type="submission" date="2015-12" db="EMBL/GenBank/DDBJ databases">
        <title>Gene expression during late stages of embryo sac development: a critical building block for successful pollen-pistil interactions.</title>
        <authorList>
            <person name="Liu Y."/>
            <person name="Joly V."/>
            <person name="Sabar M."/>
            <person name="Matton D.P."/>
        </authorList>
    </citation>
    <scope>NUCLEOTIDE SEQUENCE</scope>
</reference>
<proteinExistence type="predicted"/>
<dbReference type="AlphaFoldDB" id="A0A0V0H4K1"/>
<accession>A0A0V0H4K1</accession>
<evidence type="ECO:0000313" key="1">
    <source>
        <dbReference type="EMBL" id="JAP15034.1"/>
    </source>
</evidence>
<dbReference type="EMBL" id="GEDG01025743">
    <property type="protein sequence ID" value="JAP15034.1"/>
    <property type="molecule type" value="Transcribed_RNA"/>
</dbReference>
<protein>
    <submittedName>
        <fullName evidence="1">Putative ovule protein</fullName>
    </submittedName>
</protein>
<organism evidence="1">
    <name type="scientific">Solanum chacoense</name>
    <name type="common">Chaco potato</name>
    <dbReference type="NCBI Taxonomy" id="4108"/>
    <lineage>
        <taxon>Eukaryota</taxon>
        <taxon>Viridiplantae</taxon>
        <taxon>Streptophyta</taxon>
        <taxon>Embryophyta</taxon>
        <taxon>Tracheophyta</taxon>
        <taxon>Spermatophyta</taxon>
        <taxon>Magnoliopsida</taxon>
        <taxon>eudicotyledons</taxon>
        <taxon>Gunneridae</taxon>
        <taxon>Pentapetalae</taxon>
        <taxon>asterids</taxon>
        <taxon>lamiids</taxon>
        <taxon>Solanales</taxon>
        <taxon>Solanaceae</taxon>
        <taxon>Solanoideae</taxon>
        <taxon>Solaneae</taxon>
        <taxon>Solanum</taxon>
    </lineage>
</organism>